<sequence>MTNAVAEGMLGVQLPPFVNPWYLFLDPKFVEVHWGYQFVVALFFLVSLPVNILFNAAASSTAALVCTGRHRWADPPGTSKGGGGPATTTTGSGSSSSGSSGGSGSKLSISGGTAGGRRAAAAAAAMASGAKGGASFAAAGAGRGGGATFKGDTQGQQQQQPEQQQPARAPPHPGTGPVAQLKAGLAEARRGWRAAAPSLRRVWLVDLAFNAWSLPLQAASLLVLPVFWTFPRLLAIQLAVPAAVLAGTAPAASLARSRQLMAKHAAAYAWPYLALTLGARGLDAGKQALLLAVPERWWREVIEVPIAVTIGFAIAKLLLVRMQDLLPLATYLRLQKEEGGGATIGGSGGGGSGDHGGSSVGSAGTPQSGSGGGSEGD</sequence>
<dbReference type="Proteomes" id="UP000054498">
    <property type="component" value="Unassembled WGS sequence"/>
</dbReference>
<proteinExistence type="predicted"/>
<keyword evidence="2" id="KW-0812">Transmembrane</keyword>
<evidence type="ECO:0000256" key="2">
    <source>
        <dbReference type="SAM" id="Phobius"/>
    </source>
</evidence>
<feature type="compositionally biased region" description="Low complexity" evidence="1">
    <location>
        <begin position="149"/>
        <end position="167"/>
    </location>
</feature>
<dbReference type="KEGG" id="mng:MNEG_0981"/>
<feature type="region of interest" description="Disordered" evidence="1">
    <location>
        <begin position="143"/>
        <end position="179"/>
    </location>
</feature>
<accession>A0A0D2NRP9</accession>
<keyword evidence="2" id="KW-0472">Membrane</keyword>
<reference evidence="3 4" key="1">
    <citation type="journal article" date="2013" name="BMC Genomics">
        <title>Reconstruction of the lipid metabolism for the microalga Monoraphidium neglectum from its genome sequence reveals characteristics suitable for biofuel production.</title>
        <authorList>
            <person name="Bogen C."/>
            <person name="Al-Dilaimi A."/>
            <person name="Albersmeier A."/>
            <person name="Wichmann J."/>
            <person name="Grundmann M."/>
            <person name="Rupp O."/>
            <person name="Lauersen K.J."/>
            <person name="Blifernez-Klassen O."/>
            <person name="Kalinowski J."/>
            <person name="Goesmann A."/>
            <person name="Mussgnug J.H."/>
            <person name="Kruse O."/>
        </authorList>
    </citation>
    <scope>NUCLEOTIDE SEQUENCE [LARGE SCALE GENOMIC DNA]</scope>
    <source>
        <strain evidence="3 4">SAG 48.87</strain>
    </source>
</reference>
<dbReference type="GeneID" id="25727099"/>
<feature type="transmembrane region" description="Helical" evidence="2">
    <location>
        <begin position="34"/>
        <end position="54"/>
    </location>
</feature>
<feature type="compositionally biased region" description="Low complexity" evidence="1">
    <location>
        <begin position="86"/>
        <end position="98"/>
    </location>
</feature>
<evidence type="ECO:0000313" key="3">
    <source>
        <dbReference type="EMBL" id="KIZ06971.1"/>
    </source>
</evidence>
<evidence type="ECO:0000256" key="1">
    <source>
        <dbReference type="SAM" id="MobiDB-lite"/>
    </source>
</evidence>
<keyword evidence="4" id="KW-1185">Reference proteome</keyword>
<organism evidence="3 4">
    <name type="scientific">Monoraphidium neglectum</name>
    <dbReference type="NCBI Taxonomy" id="145388"/>
    <lineage>
        <taxon>Eukaryota</taxon>
        <taxon>Viridiplantae</taxon>
        <taxon>Chlorophyta</taxon>
        <taxon>core chlorophytes</taxon>
        <taxon>Chlorophyceae</taxon>
        <taxon>CS clade</taxon>
        <taxon>Sphaeropleales</taxon>
        <taxon>Selenastraceae</taxon>
        <taxon>Monoraphidium</taxon>
    </lineage>
</organism>
<feature type="transmembrane region" description="Helical" evidence="2">
    <location>
        <begin position="207"/>
        <end position="228"/>
    </location>
</feature>
<name>A0A0D2NRP9_9CHLO</name>
<dbReference type="OrthoDB" id="548722at2759"/>
<protein>
    <submittedName>
        <fullName evidence="3">Uncharacterized protein</fullName>
    </submittedName>
</protein>
<dbReference type="RefSeq" id="XP_013905990.1">
    <property type="nucleotide sequence ID" value="XM_014050536.1"/>
</dbReference>
<feature type="region of interest" description="Disordered" evidence="1">
    <location>
        <begin position="342"/>
        <end position="377"/>
    </location>
</feature>
<keyword evidence="2" id="KW-1133">Transmembrane helix</keyword>
<evidence type="ECO:0000313" key="4">
    <source>
        <dbReference type="Proteomes" id="UP000054498"/>
    </source>
</evidence>
<gene>
    <name evidence="3" type="ORF">MNEG_0981</name>
</gene>
<dbReference type="AlphaFoldDB" id="A0A0D2NRP9"/>
<feature type="region of interest" description="Disordered" evidence="1">
    <location>
        <begin position="74"/>
        <end position="111"/>
    </location>
</feature>
<dbReference type="EMBL" id="KK100310">
    <property type="protein sequence ID" value="KIZ06971.1"/>
    <property type="molecule type" value="Genomic_DNA"/>
</dbReference>
<feature type="compositionally biased region" description="Gly residues" evidence="1">
    <location>
        <begin position="342"/>
        <end position="359"/>
    </location>
</feature>
<feature type="transmembrane region" description="Helical" evidence="2">
    <location>
        <begin position="234"/>
        <end position="253"/>
    </location>
</feature>